<gene>
    <name evidence="1" type="ORF">GCM10007938_03790</name>
</gene>
<sequence>MIDMQGILSEYLPLQLIRFGDVYADEGGDPHAWLNEYDFIWKPISDSSSYIPVLLGDEVVRFGPDSDRNKVENLVRRINGQPLRMPKISICSSKYMLLVANELSDELEFTDKLGITRSASEVYDAAGHLHTNFTVLSFHKVFFHQRFETRFKDTPSDKRLLVCIELDAHSSTYLIHQSLLERWKKYGVEEVNYDIKAEHLSLNTLMTLDFYWPNRPRSFANMDDFQQNRNGDIGDY</sequence>
<dbReference type="Proteomes" id="UP001157138">
    <property type="component" value="Unassembled WGS sequence"/>
</dbReference>
<keyword evidence="2" id="KW-1185">Reference proteome</keyword>
<evidence type="ECO:0000313" key="2">
    <source>
        <dbReference type="Proteomes" id="UP001157138"/>
    </source>
</evidence>
<evidence type="ECO:0000313" key="1">
    <source>
        <dbReference type="EMBL" id="GLT16603.1"/>
    </source>
</evidence>
<reference evidence="2" key="1">
    <citation type="journal article" date="2019" name="Int. J. Syst. Evol. Microbiol.">
        <title>The Global Catalogue of Microorganisms (GCM) 10K type strain sequencing project: providing services to taxonomists for standard genome sequencing and annotation.</title>
        <authorList>
            <consortium name="The Broad Institute Genomics Platform"/>
            <consortium name="The Broad Institute Genome Sequencing Center for Infectious Disease"/>
            <person name="Wu L."/>
            <person name="Ma J."/>
        </authorList>
    </citation>
    <scope>NUCLEOTIDE SEQUENCE [LARGE SCALE GENOMIC DNA]</scope>
    <source>
        <strain evidence="2">NBRC 108723</strain>
    </source>
</reference>
<comment type="caution">
    <text evidence="1">The sequence shown here is derived from an EMBL/GenBank/DDBJ whole genome shotgun (WGS) entry which is preliminary data.</text>
</comment>
<accession>A0ABQ6ETX5</accession>
<dbReference type="EMBL" id="BSPW01000010">
    <property type="protein sequence ID" value="GLT16603.1"/>
    <property type="molecule type" value="Genomic_DNA"/>
</dbReference>
<name>A0ABQ6ETX5_9VIBR</name>
<organism evidence="1 2">
    <name type="scientific">Vibrio zhanjiangensis</name>
    <dbReference type="NCBI Taxonomy" id="1046128"/>
    <lineage>
        <taxon>Bacteria</taxon>
        <taxon>Pseudomonadati</taxon>
        <taxon>Pseudomonadota</taxon>
        <taxon>Gammaproteobacteria</taxon>
        <taxon>Vibrionales</taxon>
        <taxon>Vibrionaceae</taxon>
        <taxon>Vibrio</taxon>
    </lineage>
</organism>
<proteinExistence type="predicted"/>
<dbReference type="RefSeq" id="WP_284190529.1">
    <property type="nucleotide sequence ID" value="NZ_BSPW01000010.1"/>
</dbReference>
<protein>
    <submittedName>
        <fullName evidence="1">Uncharacterized protein</fullName>
    </submittedName>
</protein>